<dbReference type="Proteomes" id="UP000515733">
    <property type="component" value="Chromosome"/>
</dbReference>
<dbReference type="EMBL" id="LR778301">
    <property type="protein sequence ID" value="CAB1370096.1"/>
    <property type="molecule type" value="Genomic_DNA"/>
</dbReference>
<protein>
    <submittedName>
        <fullName evidence="1">Uncharacterized protein</fullName>
    </submittedName>
</protein>
<name>A0A6S6YBS9_9PROT</name>
<organism evidence="1 2">
    <name type="scientific">Denitratisoma oestradiolicum</name>
    <dbReference type="NCBI Taxonomy" id="311182"/>
    <lineage>
        <taxon>Bacteria</taxon>
        <taxon>Pseudomonadati</taxon>
        <taxon>Pseudomonadota</taxon>
        <taxon>Betaproteobacteria</taxon>
        <taxon>Nitrosomonadales</taxon>
        <taxon>Sterolibacteriaceae</taxon>
        <taxon>Denitratisoma</taxon>
    </lineage>
</organism>
<accession>A0A6S6YBS9</accession>
<keyword evidence="2" id="KW-1185">Reference proteome</keyword>
<dbReference type="RefSeq" id="WP_145770955.1">
    <property type="nucleotide sequence ID" value="NZ_LR778301.1"/>
</dbReference>
<reference evidence="1 2" key="1">
    <citation type="submission" date="2020-03" db="EMBL/GenBank/DDBJ databases">
        <authorList>
            <consortium name="Genoscope - CEA"/>
            <person name="William W."/>
        </authorList>
    </citation>
    <scope>NUCLEOTIDE SEQUENCE [LARGE SCALE GENOMIC DNA]</scope>
    <source>
        <strain evidence="2">DSM 16959</strain>
    </source>
</reference>
<dbReference type="SUPFAM" id="SSF159245">
    <property type="entry name" value="AttH-like"/>
    <property type="match status" value="1"/>
</dbReference>
<dbReference type="AlphaFoldDB" id="A0A6S6YBS9"/>
<dbReference type="KEGG" id="doe:DENOEST_2937"/>
<sequence length="375" mass="42333">MITRFDDFCIHQTVEPICQPATSDRNFYDRYWMNGFDIGGNFMFEMGLALYPNRRVMDAHFGILVDGVQHLFHASRRAPRDRSELAVGPLCLEILQPLRTLRVTLAPNETGIECDLYFTARTVPEEEPQSVLHDDGRLIMHTSRFTQMGRWHGHVTINGRRITVDGSSTLGARDKSWGIRPVGEPEGGAPPSQAREPRVYWVWSPLDFGDFCTQFNTFEDADGKPTQLAACRMPAYDDPELIPEDGANAIHAMATARHRIDWMPGTRRARRAELDLVDASGESLHIDLTPMLTFYVSGVGYQHPEWGHGMWKGEEVIATESWRVDELNPLDFRHVHVHQLVRATIGDRVGYGTLETLSFGRHAPSGFKSFLDGAA</sequence>
<evidence type="ECO:0000313" key="2">
    <source>
        <dbReference type="Proteomes" id="UP000515733"/>
    </source>
</evidence>
<dbReference type="OrthoDB" id="333076at2"/>
<proteinExistence type="predicted"/>
<evidence type="ECO:0000313" key="1">
    <source>
        <dbReference type="EMBL" id="CAB1370096.1"/>
    </source>
</evidence>
<gene>
    <name evidence="1" type="ORF">DENOEST_2937</name>
</gene>